<feature type="transmembrane region" description="Helical" evidence="9">
    <location>
        <begin position="349"/>
        <end position="365"/>
    </location>
</feature>
<evidence type="ECO:0000313" key="10">
    <source>
        <dbReference type="EMBL" id="MFC0410008.1"/>
    </source>
</evidence>
<feature type="transmembrane region" description="Helical" evidence="9">
    <location>
        <begin position="189"/>
        <end position="217"/>
    </location>
</feature>
<evidence type="ECO:0000256" key="6">
    <source>
        <dbReference type="ARBA" id="ARBA00022989"/>
    </source>
</evidence>
<keyword evidence="2" id="KW-1003">Cell membrane</keyword>
<keyword evidence="4" id="KW-0808">Transferase</keyword>
<protein>
    <recommendedName>
        <fullName evidence="12">Glycosyltransferase RgtA/B/C/D-like domain-containing protein</fullName>
    </recommendedName>
</protein>
<sequence>MMRRKPFGSMALPFAPGGGTVAPRRALAVVVGLLVLLLLLGRLWWLPAHAPLDVNEGWNAMQAMRAFGPGSLYPPPDALTANNYPPLSFFLVGGVGRLTGDNVVAGRLVSLLAEALAAAAVLVAAGRLARGRVWGWLGLGIFAGFAVTLLRPYAVMNDPQWIAEAAMLWAFVLLLPASPDRRLRRGAVAFSALLVVAGLLTKHNAVVLPAVMFLWLWRTERAALLRWCLTGLGLAVLAGGAMLLLWGTAPFVGILGAARSYSLSRMVLKGGPTLLALLPGLLACAPLWRRRRDPAGFVSILLLLFSVPVALIQRSGDGVDVNAAFEAVIALAVALPVACATRPEGAGRRVLLAVLPVLCLLPFAMRDNLGELSGRDAAVRRWADLVARVAAATGPVACDDQVVCYWAGRDAGLDVFLLKQRLLKGPDPALEAALAARRFAIIELRTDDTSWHADLLRPLILRYYVPAYAAGGVALLVPAGAAAGPTPACGPARASPGGPPADACVAGSTPDHP</sequence>
<comment type="caution">
    <text evidence="10">The sequence shown here is derived from an EMBL/GenBank/DDBJ whole genome shotgun (WGS) entry which is preliminary data.</text>
</comment>
<keyword evidence="3" id="KW-0328">Glycosyltransferase</keyword>
<feature type="compositionally biased region" description="Low complexity" evidence="8">
    <location>
        <begin position="487"/>
        <end position="503"/>
    </location>
</feature>
<feature type="region of interest" description="Disordered" evidence="8">
    <location>
        <begin position="487"/>
        <end position="513"/>
    </location>
</feature>
<feature type="transmembrane region" description="Helical" evidence="9">
    <location>
        <begin position="104"/>
        <end position="126"/>
    </location>
</feature>
<feature type="transmembrane region" description="Helical" evidence="9">
    <location>
        <begin position="223"/>
        <end position="246"/>
    </location>
</feature>
<dbReference type="PANTHER" id="PTHR33908:SF3">
    <property type="entry name" value="UNDECAPRENYL PHOSPHATE-ALPHA-4-AMINO-4-DEOXY-L-ARABINOSE ARABINOSYL TRANSFERASE"/>
    <property type="match status" value="1"/>
</dbReference>
<dbReference type="PANTHER" id="PTHR33908">
    <property type="entry name" value="MANNOSYLTRANSFERASE YKCB-RELATED"/>
    <property type="match status" value="1"/>
</dbReference>
<evidence type="ECO:0000256" key="5">
    <source>
        <dbReference type="ARBA" id="ARBA00022692"/>
    </source>
</evidence>
<evidence type="ECO:0000256" key="3">
    <source>
        <dbReference type="ARBA" id="ARBA00022676"/>
    </source>
</evidence>
<reference evidence="10 11" key="1">
    <citation type="submission" date="2024-09" db="EMBL/GenBank/DDBJ databases">
        <authorList>
            <person name="Sun Q."/>
            <person name="Mori K."/>
        </authorList>
    </citation>
    <scope>NUCLEOTIDE SEQUENCE [LARGE SCALE GENOMIC DNA]</scope>
    <source>
        <strain evidence="10 11">TBRC 5777</strain>
    </source>
</reference>
<keyword evidence="5 9" id="KW-0812">Transmembrane</keyword>
<dbReference type="RefSeq" id="WP_377045754.1">
    <property type="nucleotide sequence ID" value="NZ_JBHLUN010000012.1"/>
</dbReference>
<proteinExistence type="predicted"/>
<evidence type="ECO:0000256" key="4">
    <source>
        <dbReference type="ARBA" id="ARBA00022679"/>
    </source>
</evidence>
<name>A0ABV6JZQ4_9PROT</name>
<feature type="transmembrane region" description="Helical" evidence="9">
    <location>
        <begin position="267"/>
        <end position="288"/>
    </location>
</feature>
<feature type="transmembrane region" description="Helical" evidence="9">
    <location>
        <begin position="133"/>
        <end position="154"/>
    </location>
</feature>
<evidence type="ECO:0008006" key="12">
    <source>
        <dbReference type="Google" id="ProtNLM"/>
    </source>
</evidence>
<feature type="transmembrane region" description="Helical" evidence="9">
    <location>
        <begin position="26"/>
        <end position="45"/>
    </location>
</feature>
<organism evidence="10 11">
    <name type="scientific">Roseomonas elaeocarpi</name>
    <dbReference type="NCBI Taxonomy" id="907779"/>
    <lineage>
        <taxon>Bacteria</taxon>
        <taxon>Pseudomonadati</taxon>
        <taxon>Pseudomonadota</taxon>
        <taxon>Alphaproteobacteria</taxon>
        <taxon>Acetobacterales</taxon>
        <taxon>Roseomonadaceae</taxon>
        <taxon>Roseomonas</taxon>
    </lineage>
</organism>
<gene>
    <name evidence="10" type="ORF">ACFFGY_17275</name>
</gene>
<evidence type="ECO:0000256" key="2">
    <source>
        <dbReference type="ARBA" id="ARBA00022475"/>
    </source>
</evidence>
<evidence type="ECO:0000256" key="7">
    <source>
        <dbReference type="ARBA" id="ARBA00023136"/>
    </source>
</evidence>
<accession>A0ABV6JZQ4</accession>
<evidence type="ECO:0000256" key="1">
    <source>
        <dbReference type="ARBA" id="ARBA00004651"/>
    </source>
</evidence>
<feature type="transmembrane region" description="Helical" evidence="9">
    <location>
        <begin position="324"/>
        <end position="343"/>
    </location>
</feature>
<dbReference type="InterPro" id="IPR050297">
    <property type="entry name" value="LipidA_mod_glycosyltrf_83"/>
</dbReference>
<keyword evidence="7 9" id="KW-0472">Membrane</keyword>
<feature type="transmembrane region" description="Helical" evidence="9">
    <location>
        <begin position="294"/>
        <end position="312"/>
    </location>
</feature>
<comment type="subcellular location">
    <subcellularLocation>
        <location evidence="1">Cell membrane</location>
        <topology evidence="1">Multi-pass membrane protein</topology>
    </subcellularLocation>
</comment>
<evidence type="ECO:0000256" key="8">
    <source>
        <dbReference type="SAM" id="MobiDB-lite"/>
    </source>
</evidence>
<evidence type="ECO:0000313" key="11">
    <source>
        <dbReference type="Proteomes" id="UP001589865"/>
    </source>
</evidence>
<dbReference type="EMBL" id="JBHLUN010000012">
    <property type="protein sequence ID" value="MFC0410008.1"/>
    <property type="molecule type" value="Genomic_DNA"/>
</dbReference>
<dbReference type="Proteomes" id="UP001589865">
    <property type="component" value="Unassembled WGS sequence"/>
</dbReference>
<evidence type="ECO:0000256" key="9">
    <source>
        <dbReference type="SAM" id="Phobius"/>
    </source>
</evidence>
<keyword evidence="11" id="KW-1185">Reference proteome</keyword>
<keyword evidence="6 9" id="KW-1133">Transmembrane helix</keyword>